<keyword evidence="1" id="KW-0732">Signal</keyword>
<sequence>MKFLLSILGSLNVFSISTASLITTSANNETNINIKEGETFTNINDYLKTILLEYFYTQYKNLVDDDTFPVCNVDSFEILNPTFFNSPEMTETSTKHGEKKLIHQEIDKLTNSTSEKQTMQSASFSKTYTDLVSYSVTKSVGLELSAPIKFLNTKLSFSLSSTSTTTESTETILTAPSQSVNVESKKTDDVIYNIYEQDNYYNELIKGELNPNTVVRAKFTNSMSVWSNDYRVYGIEDSIGQIMSVLESIGQAPSKDNVIYKDGDKIFIQTTAEIETNANQLEVEIKPESIKNS</sequence>
<dbReference type="SUPFAM" id="SSF56973">
    <property type="entry name" value="Aerolisin/ETX pore-forming domain"/>
    <property type="match status" value="1"/>
</dbReference>
<dbReference type="RefSeq" id="WP_027875382.1">
    <property type="nucleotide sequence ID" value="NZ_CP023173.1"/>
</dbReference>
<feature type="signal peptide" evidence="1">
    <location>
        <begin position="1"/>
        <end position="19"/>
    </location>
</feature>
<gene>
    <name evidence="2" type="ORF">CK556_01985</name>
</gene>
<organism evidence="2 3">
    <name type="scientific">Mesoplasma chauliocola</name>
    <dbReference type="NCBI Taxonomy" id="216427"/>
    <lineage>
        <taxon>Bacteria</taxon>
        <taxon>Bacillati</taxon>
        <taxon>Mycoplasmatota</taxon>
        <taxon>Mollicutes</taxon>
        <taxon>Entomoplasmatales</taxon>
        <taxon>Entomoplasmataceae</taxon>
        <taxon>Mesoplasma</taxon>
    </lineage>
</organism>
<dbReference type="InterPro" id="IPR004991">
    <property type="entry name" value="Aerolysin-like"/>
</dbReference>
<evidence type="ECO:0000256" key="1">
    <source>
        <dbReference type="SAM" id="SignalP"/>
    </source>
</evidence>
<evidence type="ECO:0000313" key="2">
    <source>
        <dbReference type="EMBL" id="ASZ09125.1"/>
    </source>
</evidence>
<reference evidence="2 3" key="1">
    <citation type="submission" date="2017-08" db="EMBL/GenBank/DDBJ databases">
        <title>Complete Genome Sequence of Mesoplasma chauliocola.</title>
        <authorList>
            <person name="Knight T.F.Jr."/>
            <person name="Citino T."/>
        </authorList>
    </citation>
    <scope>NUCLEOTIDE SEQUENCE [LARGE SCALE GENOMIC DNA]</scope>
    <source>
        <strain evidence="2 3">CHPA-2</strain>
    </source>
</reference>
<dbReference type="Pfam" id="PF03318">
    <property type="entry name" value="ETX_MTX2"/>
    <property type="match status" value="1"/>
</dbReference>
<proteinExistence type="predicted"/>
<accession>A0A249SN83</accession>
<dbReference type="STRING" id="1336232.GCA_000518825_00389"/>
<dbReference type="Proteomes" id="UP000232229">
    <property type="component" value="Chromosome"/>
</dbReference>
<keyword evidence="3" id="KW-1185">Reference proteome</keyword>
<dbReference type="AlphaFoldDB" id="A0A249SN83"/>
<name>A0A249SN83_9MOLU</name>
<dbReference type="KEGG" id="mchc:CK556_01985"/>
<dbReference type="Gene3D" id="2.170.15.10">
    <property type="entry name" value="Proaerolysin, chain A, domain 3"/>
    <property type="match status" value="1"/>
</dbReference>
<feature type="chain" id="PRO_5011545034" evidence="1">
    <location>
        <begin position="20"/>
        <end position="293"/>
    </location>
</feature>
<evidence type="ECO:0000313" key="3">
    <source>
        <dbReference type="Proteomes" id="UP000232229"/>
    </source>
</evidence>
<protein>
    <submittedName>
        <fullName evidence="2">Uncharacterized protein</fullName>
    </submittedName>
</protein>
<dbReference type="EMBL" id="CP023173">
    <property type="protein sequence ID" value="ASZ09125.1"/>
    <property type="molecule type" value="Genomic_DNA"/>
</dbReference>